<comment type="caution">
    <text evidence="1">The sequence shown here is derived from an EMBL/GenBank/DDBJ whole genome shotgun (WGS) entry which is preliminary data.</text>
</comment>
<reference evidence="2" key="1">
    <citation type="submission" date="2015-12" db="EMBL/GenBank/DDBJ databases">
        <authorList>
            <person name="Shamseldin A."/>
            <person name="Moawad H."/>
            <person name="Abd El-Rahim W.M."/>
            <person name="Sadowsky M.J."/>
        </authorList>
    </citation>
    <scope>NUCLEOTIDE SEQUENCE [LARGE SCALE GENOMIC DNA]</scope>
    <source>
        <strain evidence="2">2538-88</strain>
    </source>
</reference>
<protein>
    <submittedName>
        <fullName evidence="1">Uncharacterized protein</fullName>
    </submittedName>
</protein>
<name>A0A151KV63_9VIBR</name>
<evidence type="ECO:0000313" key="2">
    <source>
        <dbReference type="Proteomes" id="UP000075346"/>
    </source>
</evidence>
<gene>
    <name evidence="1" type="ORF">ATY37_04670</name>
</gene>
<organism evidence="1 2">
    <name type="scientific">Vibrio cidicii</name>
    <dbReference type="NCBI Taxonomy" id="1763883"/>
    <lineage>
        <taxon>Bacteria</taxon>
        <taxon>Pseudomonadati</taxon>
        <taxon>Pseudomonadota</taxon>
        <taxon>Gammaproteobacteria</taxon>
        <taxon>Vibrionales</taxon>
        <taxon>Vibrionaceae</taxon>
        <taxon>Vibrio</taxon>
    </lineage>
</organism>
<dbReference type="EMBL" id="LOBR01000065">
    <property type="protein sequence ID" value="KYN85634.1"/>
    <property type="molecule type" value="Genomic_DNA"/>
</dbReference>
<evidence type="ECO:0000313" key="1">
    <source>
        <dbReference type="EMBL" id="KYN85634.1"/>
    </source>
</evidence>
<proteinExistence type="predicted"/>
<sequence length="88" mass="10226">MTRIKKRYHFDPNITHTQLGHTIKLNKKHAVNKDNYETLIKGKNKDPLFGRKLTTQERVINQVIHNISGVDKSVSEIGKYLVFLRKLG</sequence>
<dbReference type="AlphaFoldDB" id="A0A151KV63"/>
<accession>A0A151KV63</accession>
<dbReference type="Proteomes" id="UP000075346">
    <property type="component" value="Unassembled WGS sequence"/>
</dbReference>